<feature type="compositionally biased region" description="Pro residues" evidence="3">
    <location>
        <begin position="210"/>
        <end position="230"/>
    </location>
</feature>
<comment type="similarity">
    <text evidence="2">Belongs to the MTB12 family.</text>
</comment>
<dbReference type="EMBL" id="DWVP01000003">
    <property type="protein sequence ID" value="HJC84295.1"/>
    <property type="molecule type" value="Genomic_DNA"/>
</dbReference>
<protein>
    <recommendedName>
        <fullName evidence="5">Low molecular weight antigen MTB12-like C-terminal domain-containing protein</fullName>
    </recommendedName>
</protein>
<feature type="signal peptide" evidence="4">
    <location>
        <begin position="1"/>
        <end position="27"/>
    </location>
</feature>
<proteinExistence type="inferred from homology"/>
<comment type="caution">
    <text evidence="6">The sequence shown here is derived from an EMBL/GenBank/DDBJ whole genome shotgun (WGS) entry which is preliminary data.</text>
</comment>
<feature type="region of interest" description="Disordered" evidence="3">
    <location>
        <begin position="170"/>
        <end position="251"/>
    </location>
</feature>
<accession>A0A9D2QCY9</accession>
<dbReference type="InterPro" id="IPR058644">
    <property type="entry name" value="Mtb12-like_C"/>
</dbReference>
<dbReference type="Proteomes" id="UP000823858">
    <property type="component" value="Unassembled WGS sequence"/>
</dbReference>
<reference evidence="6" key="2">
    <citation type="submission" date="2021-04" db="EMBL/GenBank/DDBJ databases">
        <authorList>
            <person name="Gilroy R."/>
        </authorList>
    </citation>
    <scope>NUCLEOTIDE SEQUENCE</scope>
    <source>
        <strain evidence="6">ChiHjej13B12-4958</strain>
    </source>
</reference>
<evidence type="ECO:0000259" key="5">
    <source>
        <dbReference type="Pfam" id="PF26580"/>
    </source>
</evidence>
<reference evidence="6" key="1">
    <citation type="journal article" date="2021" name="PeerJ">
        <title>Extensive microbial diversity within the chicken gut microbiome revealed by metagenomics and culture.</title>
        <authorList>
            <person name="Gilroy R."/>
            <person name="Ravi A."/>
            <person name="Getino M."/>
            <person name="Pursley I."/>
            <person name="Horton D.L."/>
            <person name="Alikhan N.F."/>
            <person name="Baker D."/>
            <person name="Gharbi K."/>
            <person name="Hall N."/>
            <person name="Watson M."/>
            <person name="Adriaenssens E.M."/>
            <person name="Foster-Nyarko E."/>
            <person name="Jarju S."/>
            <person name="Secka A."/>
            <person name="Antonio M."/>
            <person name="Oren A."/>
            <person name="Chaudhuri R.R."/>
            <person name="La Ragione R."/>
            <person name="Hildebrand F."/>
            <person name="Pallen M.J."/>
        </authorList>
    </citation>
    <scope>NUCLEOTIDE SEQUENCE</scope>
    <source>
        <strain evidence="6">ChiHjej13B12-4958</strain>
    </source>
</reference>
<evidence type="ECO:0000256" key="3">
    <source>
        <dbReference type="SAM" id="MobiDB-lite"/>
    </source>
</evidence>
<feature type="chain" id="PRO_5039170284" description="Low molecular weight antigen MTB12-like C-terminal domain-containing protein" evidence="4">
    <location>
        <begin position="28"/>
        <end position="305"/>
    </location>
</feature>
<feature type="compositionally biased region" description="Low complexity" evidence="3">
    <location>
        <begin position="36"/>
        <end position="47"/>
    </location>
</feature>
<name>A0A9D2QCY9_9CORY</name>
<evidence type="ECO:0000313" key="7">
    <source>
        <dbReference type="Proteomes" id="UP000823858"/>
    </source>
</evidence>
<evidence type="ECO:0000313" key="6">
    <source>
        <dbReference type="EMBL" id="HJC84295.1"/>
    </source>
</evidence>
<evidence type="ECO:0000256" key="1">
    <source>
        <dbReference type="ARBA" id="ARBA00022729"/>
    </source>
</evidence>
<dbReference type="AlphaFoldDB" id="A0A9D2QCY9"/>
<keyword evidence="1 4" id="KW-0732">Signal</keyword>
<gene>
    <name evidence="6" type="ORF">H9751_01845</name>
</gene>
<evidence type="ECO:0000256" key="4">
    <source>
        <dbReference type="SAM" id="SignalP"/>
    </source>
</evidence>
<dbReference type="PROSITE" id="PS51257">
    <property type="entry name" value="PROKAR_LIPOPROTEIN"/>
    <property type="match status" value="1"/>
</dbReference>
<feature type="domain" description="Low molecular weight antigen MTB12-like C-terminal" evidence="5">
    <location>
        <begin position="56"/>
        <end position="163"/>
    </location>
</feature>
<sequence>MSHTRPALYRSRALAVAVAVSTGLALASCSSDEGDAAATSSATTTAEETTEAQDVLPDAAALAEILDRAVDPEVPTEQKADTVEDGHEAAELFEVMTRAKQESGAEIEVIDPVLPGETPEIATASVRMTLPDQEQDFQDSVEFVKQDEQWKLSRAAACGLVEKVAADQVPPVCGGDAEGQDPNADDPNAEQDPNNPNDPNAEGQEQQDPAPEPEPQPEPQPEPDPAPAPAGDPAIRDALLGAGVDPATADQLAANPDATIAAAESMGIDRGTAEQFRTNPQGAVDALRAAGIDPVTAAPMLAAQL</sequence>
<feature type="region of interest" description="Disordered" evidence="3">
    <location>
        <begin position="30"/>
        <end position="52"/>
    </location>
</feature>
<evidence type="ECO:0000256" key="2">
    <source>
        <dbReference type="ARBA" id="ARBA00093774"/>
    </source>
</evidence>
<dbReference type="Pfam" id="PF26580">
    <property type="entry name" value="Mtb12_C"/>
    <property type="match status" value="1"/>
</dbReference>
<organism evidence="6 7">
    <name type="scientific">Candidatus Corynebacterium faecigallinarum</name>
    <dbReference type="NCBI Taxonomy" id="2838528"/>
    <lineage>
        <taxon>Bacteria</taxon>
        <taxon>Bacillati</taxon>
        <taxon>Actinomycetota</taxon>
        <taxon>Actinomycetes</taxon>
        <taxon>Mycobacteriales</taxon>
        <taxon>Corynebacteriaceae</taxon>
        <taxon>Corynebacterium</taxon>
    </lineage>
</organism>